<dbReference type="EMBL" id="HG675681">
    <property type="protein sequence ID" value="CDJ41930.1"/>
    <property type="molecule type" value="Genomic_DNA"/>
</dbReference>
<dbReference type="RefSeq" id="XP_013232680.1">
    <property type="nucleotide sequence ID" value="XM_013377226.1"/>
</dbReference>
<sequence length="168" mass="18627">MRATHQLKPKRLTSPTQPQINKSPTSNKPPSDSDSPLNMHTQALSAEPASDCPPTPAPARILRIPNSEPFSTVRPCFLQPHTYCTCDPTDYADTRKAPQTGRLYSKTYAPLLRHKHSFSFARIRAHLPTKHDTITLRNSEGLPRNSNVKAARKLRHSTSLAKCAPLTG</sequence>
<proteinExistence type="predicted"/>
<keyword evidence="3" id="KW-1185">Reference proteome</keyword>
<dbReference type="VEuPathDB" id="ToxoDB:ETH_00001460"/>
<gene>
    <name evidence="2" type="ORF">ETH_00001460</name>
</gene>
<feature type="region of interest" description="Disordered" evidence="1">
    <location>
        <begin position="1"/>
        <end position="62"/>
    </location>
</feature>
<dbReference type="AlphaFoldDB" id="U6L2F7"/>
<reference evidence="2" key="1">
    <citation type="submission" date="2013-10" db="EMBL/GenBank/DDBJ databases">
        <title>Genomic analysis of the causative agents of coccidiosis in chickens.</title>
        <authorList>
            <person name="Reid A.J."/>
            <person name="Blake D."/>
            <person name="Billington K."/>
            <person name="Browne H."/>
            <person name="Dunn M."/>
            <person name="Hung S."/>
            <person name="Kawahara F."/>
            <person name="Miranda-Saavedra D."/>
            <person name="Mourier T."/>
            <person name="Nagra H."/>
            <person name="Otto T.D."/>
            <person name="Rawlings N."/>
            <person name="Sanchez A."/>
            <person name="Sanders M."/>
            <person name="Subramaniam C."/>
            <person name="Tay Y."/>
            <person name="Dear P."/>
            <person name="Doerig C."/>
            <person name="Gruber A."/>
            <person name="Parkinson J."/>
            <person name="Shirley M."/>
            <person name="Wan K.L."/>
            <person name="Berriman M."/>
            <person name="Tomley F."/>
            <person name="Pain A."/>
        </authorList>
    </citation>
    <scope>NUCLEOTIDE SEQUENCE [LARGE SCALE GENOMIC DNA]</scope>
    <source>
        <strain evidence="2">Houghton</strain>
    </source>
</reference>
<evidence type="ECO:0000313" key="2">
    <source>
        <dbReference type="EMBL" id="CDJ41930.1"/>
    </source>
</evidence>
<organism evidence="2 3">
    <name type="scientific">Eimeria tenella</name>
    <name type="common">Coccidian parasite</name>
    <dbReference type="NCBI Taxonomy" id="5802"/>
    <lineage>
        <taxon>Eukaryota</taxon>
        <taxon>Sar</taxon>
        <taxon>Alveolata</taxon>
        <taxon>Apicomplexa</taxon>
        <taxon>Conoidasida</taxon>
        <taxon>Coccidia</taxon>
        <taxon>Eucoccidiorida</taxon>
        <taxon>Eimeriorina</taxon>
        <taxon>Eimeriidae</taxon>
        <taxon>Eimeria</taxon>
    </lineage>
</organism>
<feature type="compositionally biased region" description="Basic residues" evidence="1">
    <location>
        <begin position="1"/>
        <end position="11"/>
    </location>
</feature>
<protein>
    <submittedName>
        <fullName evidence="2">Uncharacterized protein</fullName>
    </submittedName>
</protein>
<feature type="compositionally biased region" description="Polar residues" evidence="1">
    <location>
        <begin position="13"/>
        <end position="44"/>
    </location>
</feature>
<dbReference type="Proteomes" id="UP000030747">
    <property type="component" value="Unassembled WGS sequence"/>
</dbReference>
<evidence type="ECO:0000313" key="3">
    <source>
        <dbReference type="Proteomes" id="UP000030747"/>
    </source>
</evidence>
<name>U6L2F7_EIMTE</name>
<reference evidence="2" key="2">
    <citation type="submission" date="2013-10" db="EMBL/GenBank/DDBJ databases">
        <authorList>
            <person name="Aslett M."/>
        </authorList>
    </citation>
    <scope>NUCLEOTIDE SEQUENCE [LARGE SCALE GENOMIC DNA]</scope>
    <source>
        <strain evidence="2">Houghton</strain>
    </source>
</reference>
<accession>U6L2F7</accession>
<dbReference type="GeneID" id="25249507"/>
<evidence type="ECO:0000256" key="1">
    <source>
        <dbReference type="SAM" id="MobiDB-lite"/>
    </source>
</evidence>